<gene>
    <name evidence="2" type="ORF">IF129_12075</name>
</gene>
<sequence length="143" mass="13521">MSKGIPRKTLGVAALGAAMAATAAGTASAAGPTDNLMDAAADVQNLSVEDRVMDLPGDVTQAAGAVQESSDRAVPAAGQDPVGGLLGGLPLVGQLQGAGLPTDQLAQGALPTDQLSGGLSADNLAGGGLPSGDLGGLTGGLPL</sequence>
<keyword evidence="2" id="KW-0067">ATP-binding</keyword>
<evidence type="ECO:0000313" key="2">
    <source>
        <dbReference type="EMBL" id="MBD3932287.1"/>
    </source>
</evidence>
<evidence type="ECO:0000256" key="1">
    <source>
        <dbReference type="SAM" id="SignalP"/>
    </source>
</evidence>
<feature type="chain" id="PRO_5037817093" evidence="1">
    <location>
        <begin position="30"/>
        <end position="143"/>
    </location>
</feature>
<keyword evidence="1" id="KW-0732">Signal</keyword>
<dbReference type="RefSeq" id="WP_191209592.1">
    <property type="nucleotide sequence ID" value="NZ_BAABKL010000015.1"/>
</dbReference>
<dbReference type="EMBL" id="JACXYU010000005">
    <property type="protein sequence ID" value="MBD3932287.1"/>
    <property type="molecule type" value="Genomic_DNA"/>
</dbReference>
<comment type="caution">
    <text evidence="2">The sequence shown here is derived from an EMBL/GenBank/DDBJ whole genome shotgun (WGS) entry which is preliminary data.</text>
</comment>
<proteinExistence type="predicted"/>
<evidence type="ECO:0000313" key="3">
    <source>
        <dbReference type="Proteomes" id="UP000632289"/>
    </source>
</evidence>
<keyword evidence="2" id="KW-0547">Nucleotide-binding</keyword>
<accession>A0A927F0U5</accession>
<dbReference type="GO" id="GO:0005524">
    <property type="term" value="F:ATP binding"/>
    <property type="evidence" value="ECO:0007669"/>
    <property type="project" value="UniProtKB-KW"/>
</dbReference>
<organism evidence="2 3">
    <name type="scientific">Streptomyces chumphonensis</name>
    <dbReference type="NCBI Taxonomy" id="1214925"/>
    <lineage>
        <taxon>Bacteria</taxon>
        <taxon>Bacillati</taxon>
        <taxon>Actinomycetota</taxon>
        <taxon>Actinomycetes</taxon>
        <taxon>Kitasatosporales</taxon>
        <taxon>Streptomycetaceae</taxon>
        <taxon>Streptomyces</taxon>
    </lineage>
</organism>
<reference evidence="2" key="1">
    <citation type="submission" date="2020-09" db="EMBL/GenBank/DDBJ databases">
        <title>Secondary metabolite and genome analysis of marine Streptomyces chumphonensis KK1-2T.</title>
        <authorList>
            <person name="Phongsopitanun W."/>
            <person name="Kanchanasin P."/>
            <person name="Pittayakhajonwut P."/>
            <person name="Suwanborirux K."/>
            <person name="Tanasupawat S."/>
        </authorList>
    </citation>
    <scope>NUCLEOTIDE SEQUENCE</scope>
    <source>
        <strain evidence="2">KK1-2</strain>
    </source>
</reference>
<dbReference type="AlphaFoldDB" id="A0A927F0U5"/>
<feature type="signal peptide" evidence="1">
    <location>
        <begin position="1"/>
        <end position="29"/>
    </location>
</feature>
<keyword evidence="3" id="KW-1185">Reference proteome</keyword>
<protein>
    <submittedName>
        <fullName evidence="2">ATP-binding protein</fullName>
    </submittedName>
</protein>
<name>A0A927F0U5_9ACTN</name>
<dbReference type="Proteomes" id="UP000632289">
    <property type="component" value="Unassembled WGS sequence"/>
</dbReference>